<evidence type="ECO:0000313" key="1">
    <source>
        <dbReference type="EMBL" id="EPS93820.1"/>
    </source>
</evidence>
<evidence type="ECO:0000313" key="2">
    <source>
        <dbReference type="Proteomes" id="UP000015241"/>
    </source>
</evidence>
<dbReference type="InParanoid" id="S8EW19"/>
<accession>S8EW19</accession>
<name>S8EW19_FOMSC</name>
<dbReference type="AlphaFoldDB" id="S8EW19"/>
<dbReference type="EMBL" id="KE504255">
    <property type="protein sequence ID" value="EPS93820.1"/>
    <property type="molecule type" value="Genomic_DNA"/>
</dbReference>
<dbReference type="Proteomes" id="UP000015241">
    <property type="component" value="Unassembled WGS sequence"/>
</dbReference>
<proteinExistence type="predicted"/>
<dbReference type="STRING" id="743788.S8EW19"/>
<gene>
    <name evidence="1" type="ORF">FOMPIDRAFT_1080053</name>
</gene>
<sequence>VKCHIAKLIEDPDLLLGPSATYETGSLDAIAWVRPDAILAIREMSPRLPALRPMLIAFLKGAAETWERFTEEFAAGGEISLATEDELDQAWMMSTNGANEGALGAYRLWARRNPHGTQAYFNAQKKHNDNDTAGFMEAMFDDLCHSHVRHEARNLDNSGHESLRHKLETEHDIAVAQQRASEAA</sequence>
<dbReference type="HOGENOM" id="CLU_075615_1_0_1"/>
<dbReference type="eggNOG" id="ENOG502SI1J">
    <property type="taxonomic scope" value="Eukaryota"/>
</dbReference>
<protein>
    <submittedName>
        <fullName evidence="1">Uncharacterized protein</fullName>
    </submittedName>
</protein>
<feature type="non-terminal residue" evidence="1">
    <location>
        <position position="1"/>
    </location>
</feature>
<feature type="non-terminal residue" evidence="1">
    <location>
        <position position="184"/>
    </location>
</feature>
<reference evidence="1 2" key="1">
    <citation type="journal article" date="2012" name="Science">
        <title>The Paleozoic origin of enzymatic lignin decomposition reconstructed from 31 fungal genomes.</title>
        <authorList>
            <person name="Floudas D."/>
            <person name="Binder M."/>
            <person name="Riley R."/>
            <person name="Barry K."/>
            <person name="Blanchette R.A."/>
            <person name="Henrissat B."/>
            <person name="Martinez A.T."/>
            <person name="Otillar R."/>
            <person name="Spatafora J.W."/>
            <person name="Yadav J.S."/>
            <person name="Aerts A."/>
            <person name="Benoit I."/>
            <person name="Boyd A."/>
            <person name="Carlson A."/>
            <person name="Copeland A."/>
            <person name="Coutinho P.M."/>
            <person name="de Vries R.P."/>
            <person name="Ferreira P."/>
            <person name="Findley K."/>
            <person name="Foster B."/>
            <person name="Gaskell J."/>
            <person name="Glotzer D."/>
            <person name="Gorecki P."/>
            <person name="Heitman J."/>
            <person name="Hesse C."/>
            <person name="Hori C."/>
            <person name="Igarashi K."/>
            <person name="Jurgens J.A."/>
            <person name="Kallen N."/>
            <person name="Kersten P."/>
            <person name="Kohler A."/>
            <person name="Kuees U."/>
            <person name="Kumar T.K.A."/>
            <person name="Kuo A."/>
            <person name="LaButti K."/>
            <person name="Larrondo L.F."/>
            <person name="Lindquist E."/>
            <person name="Ling A."/>
            <person name="Lombard V."/>
            <person name="Lucas S."/>
            <person name="Lundell T."/>
            <person name="Martin R."/>
            <person name="McLaughlin D.J."/>
            <person name="Morgenstern I."/>
            <person name="Morin E."/>
            <person name="Murat C."/>
            <person name="Nagy L.G."/>
            <person name="Nolan M."/>
            <person name="Ohm R.A."/>
            <person name="Patyshakuliyeva A."/>
            <person name="Rokas A."/>
            <person name="Ruiz-Duenas F.J."/>
            <person name="Sabat G."/>
            <person name="Salamov A."/>
            <person name="Samejima M."/>
            <person name="Schmutz J."/>
            <person name="Slot J.C."/>
            <person name="St John F."/>
            <person name="Stenlid J."/>
            <person name="Sun H."/>
            <person name="Sun S."/>
            <person name="Syed K."/>
            <person name="Tsang A."/>
            <person name="Wiebenga A."/>
            <person name="Young D."/>
            <person name="Pisabarro A."/>
            <person name="Eastwood D.C."/>
            <person name="Martin F."/>
            <person name="Cullen D."/>
            <person name="Grigoriev I.V."/>
            <person name="Hibbett D.S."/>
        </authorList>
    </citation>
    <scope>NUCLEOTIDE SEQUENCE</scope>
    <source>
        <strain evidence="2">FP-58527</strain>
    </source>
</reference>
<keyword evidence="2" id="KW-1185">Reference proteome</keyword>
<dbReference type="OrthoDB" id="3236156at2759"/>
<organism evidence="1 2">
    <name type="scientific">Fomitopsis schrenkii</name>
    <name type="common">Brown rot fungus</name>
    <dbReference type="NCBI Taxonomy" id="2126942"/>
    <lineage>
        <taxon>Eukaryota</taxon>
        <taxon>Fungi</taxon>
        <taxon>Dikarya</taxon>
        <taxon>Basidiomycota</taxon>
        <taxon>Agaricomycotina</taxon>
        <taxon>Agaricomycetes</taxon>
        <taxon>Polyporales</taxon>
        <taxon>Fomitopsis</taxon>
    </lineage>
</organism>